<dbReference type="Proteomes" id="UP000000657">
    <property type="component" value="Chromosome"/>
</dbReference>
<dbReference type="KEGG" id="fal:FRAAL3619"/>
<accession>Q0RJQ0</accession>
<protein>
    <submittedName>
        <fullName evidence="1">Uncharacterized protein</fullName>
    </submittedName>
</protein>
<gene>
    <name evidence="1" type="ordered locus">FRAAL3619</name>
</gene>
<organism evidence="1 2">
    <name type="scientific">Frankia alni (strain DSM 45986 / CECT 9034 / ACN14a)</name>
    <dbReference type="NCBI Taxonomy" id="326424"/>
    <lineage>
        <taxon>Bacteria</taxon>
        <taxon>Bacillati</taxon>
        <taxon>Actinomycetota</taxon>
        <taxon>Actinomycetes</taxon>
        <taxon>Frankiales</taxon>
        <taxon>Frankiaceae</taxon>
        <taxon>Frankia</taxon>
    </lineage>
</organism>
<dbReference type="HOGENOM" id="CLU_3118113_0_0_11"/>
<evidence type="ECO:0000313" key="2">
    <source>
        <dbReference type="Proteomes" id="UP000000657"/>
    </source>
</evidence>
<evidence type="ECO:0000313" key="1">
    <source>
        <dbReference type="EMBL" id="CAJ62262.1"/>
    </source>
</evidence>
<reference evidence="1 2" key="1">
    <citation type="journal article" date="2007" name="Genome Res.">
        <title>Genome characteristics of facultatively symbiotic Frankia sp. strains reflect host range and host plant biogeography.</title>
        <authorList>
            <person name="Normand P."/>
            <person name="Lapierre P."/>
            <person name="Tisa L.S."/>
            <person name="Gogarten J.P."/>
            <person name="Alloisio N."/>
            <person name="Bagnarol E."/>
            <person name="Bassi C.A."/>
            <person name="Berry A.M."/>
            <person name="Bickhart D.M."/>
            <person name="Choisne N."/>
            <person name="Couloux A."/>
            <person name="Cournoyer B."/>
            <person name="Cruveiller S."/>
            <person name="Daubin V."/>
            <person name="Demange N."/>
            <person name="Francino M.P."/>
            <person name="Goltsman E."/>
            <person name="Huang Y."/>
            <person name="Kopp O.R."/>
            <person name="Labarre L."/>
            <person name="Lapidus A."/>
            <person name="Lavire C."/>
            <person name="Marechal J."/>
            <person name="Martinez M."/>
            <person name="Mastronunzio J.E."/>
            <person name="Mullin B.C."/>
            <person name="Niemann J."/>
            <person name="Pujic P."/>
            <person name="Rawnsley T."/>
            <person name="Rouy Z."/>
            <person name="Schenowitz C."/>
            <person name="Sellstedt A."/>
            <person name="Tavares F."/>
            <person name="Tomkins J.P."/>
            <person name="Vallenet D."/>
            <person name="Valverde C."/>
            <person name="Wall L.G."/>
            <person name="Wang Y."/>
            <person name="Medigue C."/>
            <person name="Benson D.R."/>
        </authorList>
    </citation>
    <scope>NUCLEOTIDE SEQUENCE [LARGE SCALE GENOMIC DNA]</scope>
    <source>
        <strain evidence="2">DSM 45986 / CECT 9034 / ACN14a</strain>
    </source>
</reference>
<dbReference type="EMBL" id="CT573213">
    <property type="protein sequence ID" value="CAJ62262.1"/>
    <property type="molecule type" value="Genomic_DNA"/>
</dbReference>
<proteinExistence type="predicted"/>
<dbReference type="AlphaFoldDB" id="Q0RJQ0"/>
<sequence length="50" mass="5285">MQDDLLASLPPKDRVELDRLFALMSRAGTRIDATGSGAVAADDHAPGSKF</sequence>
<name>Q0RJQ0_FRAAA</name>
<keyword evidence="2" id="KW-1185">Reference proteome</keyword>